<proteinExistence type="predicted"/>
<reference evidence="1" key="1">
    <citation type="submission" date="2019-03" db="EMBL/GenBank/DDBJ databases">
        <authorList>
            <person name="Hao L."/>
        </authorList>
    </citation>
    <scope>NUCLEOTIDE SEQUENCE</scope>
</reference>
<name>A0A485M5S4_9ZZZZ</name>
<protein>
    <recommendedName>
        <fullName evidence="2">SipW-cognate class signal peptide</fullName>
    </recommendedName>
</protein>
<sequence length="251" mass="27879">MNRKVWTSLLIIGMALAAIAGGTLAWFTDQASTGDNIFTAGSLEIEADESWEYEDTGVENWNPGDCTDKEVTVRITGTKRAYLRMQFNDGWYENTGDEEEPNWVPWVPNDPPGVDPIVKKLDGALFPDDIDTWVKLGDWYYYIGIGDPATNETIKVISQVCLDGTSAGNQFQGKQYRLGFQFQAIQVTHEACFEQWGVGYIDYDQGGLVVKGWYPVTQAGATWTLTADGNTFEWVPTGAAEANYTGWQLAP</sequence>
<dbReference type="InterPro" id="IPR022121">
    <property type="entry name" value="Peptidase_M73_camelysin"/>
</dbReference>
<evidence type="ECO:0008006" key="2">
    <source>
        <dbReference type="Google" id="ProtNLM"/>
    </source>
</evidence>
<dbReference type="AlphaFoldDB" id="A0A485M5S4"/>
<dbReference type="EMBL" id="CAADRN010000309">
    <property type="protein sequence ID" value="VFU17828.1"/>
    <property type="molecule type" value="Genomic_DNA"/>
</dbReference>
<organism evidence="1">
    <name type="scientific">anaerobic digester metagenome</name>
    <dbReference type="NCBI Taxonomy" id="1263854"/>
    <lineage>
        <taxon>unclassified sequences</taxon>
        <taxon>metagenomes</taxon>
        <taxon>ecological metagenomes</taxon>
    </lineage>
</organism>
<evidence type="ECO:0000313" key="1">
    <source>
        <dbReference type="EMBL" id="VFU17828.1"/>
    </source>
</evidence>
<dbReference type="InterPro" id="IPR023833">
    <property type="entry name" value="Signal_pept_SipW-depend-type"/>
</dbReference>
<dbReference type="NCBIfam" id="TIGR04088">
    <property type="entry name" value="cognate_SipW"/>
    <property type="match status" value="1"/>
</dbReference>
<dbReference type="Pfam" id="PF12389">
    <property type="entry name" value="Peptidase_M73"/>
    <property type="match status" value="1"/>
</dbReference>
<gene>
    <name evidence="1" type="ORF">SCFA_3770004</name>
</gene>
<accession>A0A485M5S4</accession>